<dbReference type="InterPro" id="IPR013325">
    <property type="entry name" value="RNA_pol_sigma_r2"/>
</dbReference>
<dbReference type="Pfam" id="PF04542">
    <property type="entry name" value="Sigma70_r2"/>
    <property type="match status" value="1"/>
</dbReference>
<feature type="domain" description="RNA polymerase sigma factor 70 region 4 type 2" evidence="6">
    <location>
        <begin position="127"/>
        <end position="177"/>
    </location>
</feature>
<dbReference type="PANTHER" id="PTHR43133">
    <property type="entry name" value="RNA POLYMERASE ECF-TYPE SIGMA FACTO"/>
    <property type="match status" value="1"/>
</dbReference>
<reference evidence="8 9" key="1">
    <citation type="submission" date="2019-02" db="EMBL/GenBank/DDBJ databases">
        <title>Isolation and identification of novel species under the genus Muribaculum.</title>
        <authorList>
            <person name="Miyake S."/>
            <person name="Ding Y."/>
            <person name="Low A."/>
            <person name="Soh M."/>
            <person name="Seedorf H."/>
        </authorList>
    </citation>
    <scope>NUCLEOTIDE SEQUENCE [LARGE SCALE GENOMIC DNA]</scope>
    <source>
        <strain evidence="8 9">TLL-A3</strain>
    </source>
</reference>
<dbReference type="InterPro" id="IPR007627">
    <property type="entry name" value="RNA_pol_sigma70_r2"/>
</dbReference>
<dbReference type="AlphaFoldDB" id="A0A4Z0V445"/>
<dbReference type="SUPFAM" id="SSF88946">
    <property type="entry name" value="Sigma2 domain of RNA polymerase sigma factors"/>
    <property type="match status" value="1"/>
</dbReference>
<dbReference type="Gene3D" id="1.10.1740.10">
    <property type="match status" value="1"/>
</dbReference>
<evidence type="ECO:0000259" key="7">
    <source>
        <dbReference type="Pfam" id="PF13568"/>
    </source>
</evidence>
<proteinExistence type="inferred from homology"/>
<dbReference type="Gene3D" id="1.10.10.10">
    <property type="entry name" value="Winged helix-like DNA-binding domain superfamily/Winged helix DNA-binding domain"/>
    <property type="match status" value="1"/>
</dbReference>
<accession>A0A4Z0V445</accession>
<dbReference type="Proteomes" id="UP000297635">
    <property type="component" value="Unassembled WGS sequence"/>
</dbReference>
<dbReference type="PANTHER" id="PTHR43133:SF46">
    <property type="entry name" value="RNA POLYMERASE SIGMA-70 FACTOR ECF SUBFAMILY"/>
    <property type="match status" value="1"/>
</dbReference>
<dbReference type="InterPro" id="IPR011250">
    <property type="entry name" value="OMP/PagP_B-barrel"/>
</dbReference>
<dbReference type="InterPro" id="IPR014284">
    <property type="entry name" value="RNA_pol_sigma-70_dom"/>
</dbReference>
<evidence type="ECO:0000256" key="2">
    <source>
        <dbReference type="ARBA" id="ARBA00023015"/>
    </source>
</evidence>
<dbReference type="GO" id="GO:0016987">
    <property type="term" value="F:sigma factor activity"/>
    <property type="evidence" value="ECO:0007669"/>
    <property type="project" value="UniProtKB-KW"/>
</dbReference>
<keyword evidence="4" id="KW-0804">Transcription</keyword>
<sequence>MDISIYNILHKMDIEAIVKDCQNGNRDAFGTLYQIFSLPMMGVIGYYVHNKDIAQDILHDGFIVAFTSIVTLKDATKIESWLTTIMKNLSLQYLRKESEHASIQISDTDIPERLSEQNYETDLSWPQLESIIQRLPDGYRTVFRLNVLQGLSHKEIAELLGISHLTSASQLYHAKVMLRKMISQYRAEMGVTSILILTTLVIYNSLFRRNIQEDAISSAGNTLLGHTSVTESIKSDSNAIMNDNRIVASTVSSLHNHTHNKLVEEKDTIELKVDTNVVDFGNNTPSDSTAKTIVIPDNDRLIAKIRQSQLIQPADNDGWTFSLAYSGTTGQNNRSKNKVPDISSDVTDQDIEENRKVKHYVPVSVGISVGRRLSPKWSIESGLRYTYLRTDIFTENKYHHSESTNKIHYLGVPLKFNYNIFQANRLSIYGQSGIVLDIPVNGKSYTSHYNYNADSPIFDTSRLSVPLQWSVEGGIGIECQFTPSISIYAEPSINYYFRTEPEINTIRQDKPFEFTLPIGIRMTW</sequence>
<evidence type="ECO:0000259" key="6">
    <source>
        <dbReference type="Pfam" id="PF08281"/>
    </source>
</evidence>
<dbReference type="InterPro" id="IPR039425">
    <property type="entry name" value="RNA_pol_sigma-70-like"/>
</dbReference>
<dbReference type="InterPro" id="IPR013324">
    <property type="entry name" value="RNA_pol_sigma_r3/r4-like"/>
</dbReference>
<evidence type="ECO:0000313" key="8">
    <source>
        <dbReference type="EMBL" id="TGG36271.1"/>
    </source>
</evidence>
<dbReference type="EMBL" id="SJSA01000002">
    <property type="protein sequence ID" value="TGG36271.1"/>
    <property type="molecule type" value="Genomic_DNA"/>
</dbReference>
<dbReference type="Gene3D" id="2.40.160.20">
    <property type="match status" value="1"/>
</dbReference>
<evidence type="ECO:0000256" key="1">
    <source>
        <dbReference type="ARBA" id="ARBA00010641"/>
    </source>
</evidence>
<organism evidence="8 9">
    <name type="scientific">Duncaniella freteri</name>
    <dbReference type="NCBI Taxonomy" id="2530391"/>
    <lineage>
        <taxon>Bacteria</taxon>
        <taxon>Pseudomonadati</taxon>
        <taxon>Bacteroidota</taxon>
        <taxon>Bacteroidia</taxon>
        <taxon>Bacteroidales</taxon>
        <taxon>Muribaculaceae</taxon>
        <taxon>Duncaniella</taxon>
    </lineage>
</organism>
<keyword evidence="3" id="KW-0731">Sigma factor</keyword>
<keyword evidence="9" id="KW-1185">Reference proteome</keyword>
<evidence type="ECO:0000256" key="3">
    <source>
        <dbReference type="ARBA" id="ARBA00023082"/>
    </source>
</evidence>
<comment type="similarity">
    <text evidence="1">Belongs to the sigma-70 factor family. ECF subfamily.</text>
</comment>
<dbReference type="InterPro" id="IPR025665">
    <property type="entry name" value="Beta-barrel_OMP_2"/>
</dbReference>
<dbReference type="GeneID" id="82150192"/>
<dbReference type="Pfam" id="PF08281">
    <property type="entry name" value="Sigma70_r4_2"/>
    <property type="match status" value="1"/>
</dbReference>
<dbReference type="Pfam" id="PF13568">
    <property type="entry name" value="OMP_b-brl_2"/>
    <property type="match status" value="1"/>
</dbReference>
<evidence type="ECO:0000256" key="4">
    <source>
        <dbReference type="ARBA" id="ARBA00023163"/>
    </source>
</evidence>
<dbReference type="SUPFAM" id="SSF88659">
    <property type="entry name" value="Sigma3 and sigma4 domains of RNA polymerase sigma factors"/>
    <property type="match status" value="1"/>
</dbReference>
<evidence type="ECO:0000313" key="9">
    <source>
        <dbReference type="Proteomes" id="UP000297635"/>
    </source>
</evidence>
<dbReference type="CDD" id="cd06171">
    <property type="entry name" value="Sigma70_r4"/>
    <property type="match status" value="1"/>
</dbReference>
<evidence type="ECO:0000259" key="5">
    <source>
        <dbReference type="Pfam" id="PF04542"/>
    </source>
</evidence>
<dbReference type="NCBIfam" id="TIGR02937">
    <property type="entry name" value="sigma70-ECF"/>
    <property type="match status" value="1"/>
</dbReference>
<gene>
    <name evidence="8" type="ORF">EZ315_10380</name>
</gene>
<dbReference type="RefSeq" id="WP_135472012.1">
    <property type="nucleotide sequence ID" value="NZ_CASLKP010000001.1"/>
</dbReference>
<name>A0A4Z0V445_9BACT</name>
<dbReference type="SUPFAM" id="SSF56925">
    <property type="entry name" value="OMPA-like"/>
    <property type="match status" value="1"/>
</dbReference>
<keyword evidence="2" id="KW-0805">Transcription regulation</keyword>
<dbReference type="GO" id="GO:0003677">
    <property type="term" value="F:DNA binding"/>
    <property type="evidence" value="ECO:0007669"/>
    <property type="project" value="InterPro"/>
</dbReference>
<comment type="caution">
    <text evidence="8">The sequence shown here is derived from an EMBL/GenBank/DDBJ whole genome shotgun (WGS) entry which is preliminary data.</text>
</comment>
<protein>
    <submittedName>
        <fullName evidence="8">Sigma-70 family RNA polymerase sigma factor</fullName>
    </submittedName>
</protein>
<feature type="domain" description="RNA polymerase sigma-70 region 2" evidence="5">
    <location>
        <begin position="41"/>
        <end position="98"/>
    </location>
</feature>
<dbReference type="GO" id="GO:0006352">
    <property type="term" value="P:DNA-templated transcription initiation"/>
    <property type="evidence" value="ECO:0007669"/>
    <property type="project" value="InterPro"/>
</dbReference>
<feature type="domain" description="Outer membrane protein beta-barrel" evidence="7">
    <location>
        <begin position="327"/>
        <end position="488"/>
    </location>
</feature>
<dbReference type="InterPro" id="IPR036388">
    <property type="entry name" value="WH-like_DNA-bd_sf"/>
</dbReference>
<dbReference type="InterPro" id="IPR013249">
    <property type="entry name" value="RNA_pol_sigma70_r4_t2"/>
</dbReference>